<dbReference type="AlphaFoldDB" id="A0A9P4K1A2"/>
<name>A0A9P4K1A2_9PLEO</name>
<proteinExistence type="predicted"/>
<evidence type="ECO:0000313" key="3">
    <source>
        <dbReference type="Proteomes" id="UP000800093"/>
    </source>
</evidence>
<feature type="compositionally biased region" description="Low complexity" evidence="1">
    <location>
        <begin position="47"/>
        <end position="60"/>
    </location>
</feature>
<dbReference type="EMBL" id="ML986705">
    <property type="protein sequence ID" value="KAF2259625.1"/>
    <property type="molecule type" value="Genomic_DNA"/>
</dbReference>
<gene>
    <name evidence="2" type="ORF">CC78DRAFT_571761</name>
</gene>
<feature type="region of interest" description="Disordered" evidence="1">
    <location>
        <begin position="1"/>
        <end position="86"/>
    </location>
</feature>
<keyword evidence="3" id="KW-1185">Reference proteome</keyword>
<accession>A0A9P4K1A2</accession>
<sequence>MCLETRPAIDTQDTFDLPFHSDSEDDDQAEMEALSEHSSTSPEPEASVSDHSSSRSSETSGSRDQRSSRSGITLPDTRERRTNPETFLLNLNVPTNVAKESAEKRPPHDRLQLLGTVSGMLVLHHSAIITITHLAVLQFLKKTIDSMKNANKAVAISTVRRARVNALTSRGQVSGTLFDLPLSIGLTNSTPSQVVYKFVYDGLIKMGDCGTLVIDKETREVHGHIVADSENTNVAFIVAAEPIMRSIRSSGGLFE</sequence>
<evidence type="ECO:0000313" key="2">
    <source>
        <dbReference type="EMBL" id="KAF2259625.1"/>
    </source>
</evidence>
<dbReference type="Proteomes" id="UP000800093">
    <property type="component" value="Unassembled WGS sequence"/>
</dbReference>
<comment type="caution">
    <text evidence="2">The sequence shown here is derived from an EMBL/GenBank/DDBJ whole genome shotgun (WGS) entry which is preliminary data.</text>
</comment>
<evidence type="ECO:0000256" key="1">
    <source>
        <dbReference type="SAM" id="MobiDB-lite"/>
    </source>
</evidence>
<protein>
    <submittedName>
        <fullName evidence="2">Uncharacterized protein</fullName>
    </submittedName>
</protein>
<reference evidence="3" key="1">
    <citation type="journal article" date="2020" name="Stud. Mycol.">
        <title>101 Dothideomycetes genomes: A test case for predicting lifestyles and emergence of pathogens.</title>
        <authorList>
            <person name="Haridas S."/>
            <person name="Albert R."/>
            <person name="Binder M."/>
            <person name="Bloem J."/>
            <person name="LaButti K."/>
            <person name="Salamov A."/>
            <person name="Andreopoulos B."/>
            <person name="Baker S."/>
            <person name="Barry K."/>
            <person name="Bills G."/>
            <person name="Bluhm B."/>
            <person name="Cannon C."/>
            <person name="Castanera R."/>
            <person name="Culley D."/>
            <person name="Daum C."/>
            <person name="Ezra D."/>
            <person name="Gonzalez J."/>
            <person name="Henrissat B."/>
            <person name="Kuo A."/>
            <person name="Liang C."/>
            <person name="Lipzen A."/>
            <person name="Lutzoni F."/>
            <person name="Magnuson J."/>
            <person name="Mondo S."/>
            <person name="Nolan M."/>
            <person name="Ohm R."/>
            <person name="Pangilinan J."/>
            <person name="Park H.-J."/>
            <person name="Ramirez L."/>
            <person name="Alfaro M."/>
            <person name="Sun H."/>
            <person name="Tritt A."/>
            <person name="Yoshinaga Y."/>
            <person name="Zwiers L.-H."/>
            <person name="Turgeon B."/>
            <person name="Goodwin S."/>
            <person name="Spatafora J."/>
            <person name="Crous P."/>
            <person name="Grigoriev I."/>
        </authorList>
    </citation>
    <scope>NUCLEOTIDE SEQUENCE [LARGE SCALE GENOMIC DNA]</scope>
    <source>
        <strain evidence="3">CBS 304.66</strain>
    </source>
</reference>
<dbReference type="OrthoDB" id="409136at2759"/>
<organism evidence="2 3">
    <name type="scientific">Lojkania enalia</name>
    <dbReference type="NCBI Taxonomy" id="147567"/>
    <lineage>
        <taxon>Eukaryota</taxon>
        <taxon>Fungi</taxon>
        <taxon>Dikarya</taxon>
        <taxon>Ascomycota</taxon>
        <taxon>Pezizomycotina</taxon>
        <taxon>Dothideomycetes</taxon>
        <taxon>Pleosporomycetidae</taxon>
        <taxon>Pleosporales</taxon>
        <taxon>Pleosporales incertae sedis</taxon>
        <taxon>Lojkania</taxon>
    </lineage>
</organism>